<keyword evidence="6" id="KW-1015">Disulfide bond</keyword>
<sequence>MKAFMDSKLIITLLAVCSLCMRSSPSSAMYNQDIMRHRYQNWIQTHGKSYQNDEEWMFRFGIYQSNVQLIEYINSLNLSFTLADNEYADLSNEEFKSMYMGFKAPKDSANSNGAVTHHHHLRDLPKSVDWRDKGAVTPVKNQGPCGSCWAFSAVAAIEGINKIKNGKLVSLSEQALVDCDINSANQGCRGGFMETAFEFIVHSGGLPTESEYPYVASQNRCNLEKLAKSAVSISGYETVAKNDEKSLQGAAAEQPVSVGIDAGGFLFQLYSGGIFNGLCGSQLNHGVTIVGYGEEDGVKYWIVKNTWGTGWGESGYIRMERDTSSTQGLCGIAMLASYPVGPKTVS</sequence>
<dbReference type="Gene3D" id="3.90.70.10">
    <property type="entry name" value="Cysteine proteinases"/>
    <property type="match status" value="1"/>
</dbReference>
<dbReference type="InterPro" id="IPR013201">
    <property type="entry name" value="Prot_inhib_I29"/>
</dbReference>
<dbReference type="Pfam" id="PF00112">
    <property type="entry name" value="Peptidase_C1"/>
    <property type="match status" value="1"/>
</dbReference>
<protein>
    <submittedName>
        <fullName evidence="10">Uncharacterized protein</fullName>
    </submittedName>
</protein>
<evidence type="ECO:0000256" key="5">
    <source>
        <dbReference type="ARBA" id="ARBA00022807"/>
    </source>
</evidence>
<dbReference type="PROSITE" id="PS00139">
    <property type="entry name" value="THIOL_PROTEASE_CYS"/>
    <property type="match status" value="1"/>
</dbReference>
<name>A0A7N0U2V3_KALFE</name>
<dbReference type="Pfam" id="PF08246">
    <property type="entry name" value="Inhibitor_I29"/>
    <property type="match status" value="1"/>
</dbReference>
<dbReference type="PROSITE" id="PS00640">
    <property type="entry name" value="THIOL_PROTEASE_ASN"/>
    <property type="match status" value="1"/>
</dbReference>
<proteinExistence type="inferred from homology"/>
<dbReference type="SMART" id="SM00645">
    <property type="entry name" value="Pept_C1"/>
    <property type="match status" value="1"/>
</dbReference>
<organism evidence="10 11">
    <name type="scientific">Kalanchoe fedtschenkoi</name>
    <name type="common">Lavender scallops</name>
    <name type="synonym">South American air plant</name>
    <dbReference type="NCBI Taxonomy" id="63787"/>
    <lineage>
        <taxon>Eukaryota</taxon>
        <taxon>Viridiplantae</taxon>
        <taxon>Streptophyta</taxon>
        <taxon>Embryophyta</taxon>
        <taxon>Tracheophyta</taxon>
        <taxon>Spermatophyta</taxon>
        <taxon>Magnoliopsida</taxon>
        <taxon>eudicotyledons</taxon>
        <taxon>Gunneridae</taxon>
        <taxon>Pentapetalae</taxon>
        <taxon>Saxifragales</taxon>
        <taxon>Crassulaceae</taxon>
        <taxon>Kalanchoe</taxon>
    </lineage>
</organism>
<keyword evidence="4" id="KW-0378">Hydrolase</keyword>
<dbReference type="InterPro" id="IPR013128">
    <property type="entry name" value="Peptidase_C1A"/>
</dbReference>
<keyword evidence="3 7" id="KW-0732">Signal</keyword>
<keyword evidence="11" id="KW-1185">Reference proteome</keyword>
<comment type="similarity">
    <text evidence="1">Belongs to the peptidase C1 family.</text>
</comment>
<dbReference type="InterPro" id="IPR025661">
    <property type="entry name" value="Pept_asp_AS"/>
</dbReference>
<dbReference type="OMA" id="GTYNKGC"/>
<feature type="domain" description="Peptidase C1A papain C-terminal" evidence="8">
    <location>
        <begin position="124"/>
        <end position="340"/>
    </location>
</feature>
<dbReference type="Proteomes" id="UP000594263">
    <property type="component" value="Unplaced"/>
</dbReference>
<dbReference type="SUPFAM" id="SSF54001">
    <property type="entry name" value="Cysteine proteinases"/>
    <property type="match status" value="1"/>
</dbReference>
<evidence type="ECO:0000256" key="7">
    <source>
        <dbReference type="SAM" id="SignalP"/>
    </source>
</evidence>
<dbReference type="InterPro" id="IPR038765">
    <property type="entry name" value="Papain-like_cys_pep_sf"/>
</dbReference>
<dbReference type="PANTHER" id="PTHR12411">
    <property type="entry name" value="CYSTEINE PROTEASE FAMILY C1-RELATED"/>
    <property type="match status" value="1"/>
</dbReference>
<dbReference type="CDD" id="cd02248">
    <property type="entry name" value="Peptidase_C1A"/>
    <property type="match status" value="1"/>
</dbReference>
<dbReference type="InterPro" id="IPR000169">
    <property type="entry name" value="Pept_cys_AS"/>
</dbReference>
<feature type="signal peptide" evidence="7">
    <location>
        <begin position="1"/>
        <end position="28"/>
    </location>
</feature>
<evidence type="ECO:0000259" key="9">
    <source>
        <dbReference type="SMART" id="SM00848"/>
    </source>
</evidence>
<keyword evidence="5" id="KW-0788">Thiol protease</keyword>
<evidence type="ECO:0000256" key="3">
    <source>
        <dbReference type="ARBA" id="ARBA00022729"/>
    </source>
</evidence>
<dbReference type="PRINTS" id="PR00705">
    <property type="entry name" value="PAPAIN"/>
</dbReference>
<accession>A0A7N0U2V3</accession>
<dbReference type="EnsemblPlants" id="Kaladp0053s0274.1.v1.1">
    <property type="protein sequence ID" value="Kaladp0053s0274.1.v1.1"/>
    <property type="gene ID" value="Kaladp0053s0274.v1.1"/>
</dbReference>
<dbReference type="InterPro" id="IPR000668">
    <property type="entry name" value="Peptidase_C1A_C"/>
</dbReference>
<dbReference type="InterPro" id="IPR039417">
    <property type="entry name" value="Peptidase_C1A_papain-like"/>
</dbReference>
<feature type="domain" description="Cathepsin propeptide inhibitor" evidence="9">
    <location>
        <begin position="39"/>
        <end position="95"/>
    </location>
</feature>
<evidence type="ECO:0000256" key="1">
    <source>
        <dbReference type="ARBA" id="ARBA00008455"/>
    </source>
</evidence>
<dbReference type="GO" id="GO:0008234">
    <property type="term" value="F:cysteine-type peptidase activity"/>
    <property type="evidence" value="ECO:0007669"/>
    <property type="project" value="UniProtKB-KW"/>
</dbReference>
<evidence type="ECO:0000256" key="2">
    <source>
        <dbReference type="ARBA" id="ARBA00022670"/>
    </source>
</evidence>
<evidence type="ECO:0000313" key="11">
    <source>
        <dbReference type="Proteomes" id="UP000594263"/>
    </source>
</evidence>
<dbReference type="SMART" id="SM00848">
    <property type="entry name" value="Inhibitor_I29"/>
    <property type="match status" value="1"/>
</dbReference>
<dbReference type="FunFam" id="3.90.70.10:FF:000067">
    <property type="entry name" value="Senescence-specific cysteine protease"/>
    <property type="match status" value="1"/>
</dbReference>
<evidence type="ECO:0000313" key="10">
    <source>
        <dbReference type="EnsemblPlants" id="Kaladp0053s0274.1.v1.1"/>
    </source>
</evidence>
<feature type="chain" id="PRO_5029471012" evidence="7">
    <location>
        <begin position="29"/>
        <end position="346"/>
    </location>
</feature>
<evidence type="ECO:0000259" key="8">
    <source>
        <dbReference type="SMART" id="SM00645"/>
    </source>
</evidence>
<reference evidence="10" key="1">
    <citation type="submission" date="2021-01" db="UniProtKB">
        <authorList>
            <consortium name="EnsemblPlants"/>
        </authorList>
    </citation>
    <scope>IDENTIFICATION</scope>
</reference>
<dbReference type="GO" id="GO:0006508">
    <property type="term" value="P:proteolysis"/>
    <property type="evidence" value="ECO:0007669"/>
    <property type="project" value="UniProtKB-KW"/>
</dbReference>
<dbReference type="InterPro" id="IPR025660">
    <property type="entry name" value="Pept_his_AS"/>
</dbReference>
<evidence type="ECO:0000256" key="6">
    <source>
        <dbReference type="ARBA" id="ARBA00023157"/>
    </source>
</evidence>
<dbReference type="Gramene" id="Kaladp0053s0274.1.v1.1">
    <property type="protein sequence ID" value="Kaladp0053s0274.1.v1.1"/>
    <property type="gene ID" value="Kaladp0053s0274.v1.1"/>
</dbReference>
<keyword evidence="2" id="KW-0645">Protease</keyword>
<dbReference type="AlphaFoldDB" id="A0A7N0U2V3"/>
<dbReference type="PROSITE" id="PS00639">
    <property type="entry name" value="THIOL_PROTEASE_HIS"/>
    <property type="match status" value="1"/>
</dbReference>
<evidence type="ECO:0000256" key="4">
    <source>
        <dbReference type="ARBA" id="ARBA00022801"/>
    </source>
</evidence>